<keyword evidence="5" id="KW-1185">Reference proteome</keyword>
<sequence length="144" mass="16294">MSISIQKVNSPTELKECLAIRKKVFIEGQKVPLNEEVDGKDKESTHYLLTINQIPAGVARVRYLHNIAKIERVAILPNYQGQGLGKHLMQFIIADLKQDKNITIAKLGSQSHAILFYEKLGFTVYGQEYMDAGIPHKDMMLNLK</sequence>
<name>A0A378JMV3_9GAMM</name>
<keyword evidence="1 4" id="KW-0808">Transferase</keyword>
<dbReference type="Pfam" id="PF13673">
    <property type="entry name" value="Acetyltransf_10"/>
    <property type="match status" value="1"/>
</dbReference>
<evidence type="ECO:0000256" key="1">
    <source>
        <dbReference type="ARBA" id="ARBA00022679"/>
    </source>
</evidence>
<dbReference type="PROSITE" id="PS51186">
    <property type="entry name" value="GNAT"/>
    <property type="match status" value="1"/>
</dbReference>
<accession>A0A378JMV3</accession>
<dbReference type="PANTHER" id="PTHR43420:SF47">
    <property type="entry name" value="N-ACETYLTRANSFERASE DOMAIN-CONTAINING PROTEIN"/>
    <property type="match status" value="1"/>
</dbReference>
<dbReference type="SUPFAM" id="SSF55729">
    <property type="entry name" value="Acyl-CoA N-acyltransferases (Nat)"/>
    <property type="match status" value="1"/>
</dbReference>
<dbReference type="OrthoDB" id="9796171at2"/>
<evidence type="ECO:0000313" key="5">
    <source>
        <dbReference type="Proteomes" id="UP000254794"/>
    </source>
</evidence>
<dbReference type="Proteomes" id="UP000254794">
    <property type="component" value="Unassembled WGS sequence"/>
</dbReference>
<dbReference type="AlphaFoldDB" id="A0A378JMV3"/>
<dbReference type="Gene3D" id="3.40.630.30">
    <property type="match status" value="1"/>
</dbReference>
<evidence type="ECO:0000259" key="3">
    <source>
        <dbReference type="PROSITE" id="PS51186"/>
    </source>
</evidence>
<dbReference type="GO" id="GO:0016747">
    <property type="term" value="F:acyltransferase activity, transferring groups other than amino-acyl groups"/>
    <property type="evidence" value="ECO:0007669"/>
    <property type="project" value="InterPro"/>
</dbReference>
<gene>
    <name evidence="4" type="ORF">NCTC13316_02829</name>
</gene>
<dbReference type="PANTHER" id="PTHR43420">
    <property type="entry name" value="ACETYLTRANSFERASE"/>
    <property type="match status" value="1"/>
</dbReference>
<dbReference type="InterPro" id="IPR050680">
    <property type="entry name" value="YpeA/RimI_acetyltransf"/>
</dbReference>
<dbReference type="CDD" id="cd04301">
    <property type="entry name" value="NAT_SF"/>
    <property type="match status" value="1"/>
</dbReference>
<organism evidence="4 5">
    <name type="scientific">Legionella busanensis</name>
    <dbReference type="NCBI Taxonomy" id="190655"/>
    <lineage>
        <taxon>Bacteria</taxon>
        <taxon>Pseudomonadati</taxon>
        <taxon>Pseudomonadota</taxon>
        <taxon>Gammaproteobacteria</taxon>
        <taxon>Legionellales</taxon>
        <taxon>Legionellaceae</taxon>
        <taxon>Legionella</taxon>
    </lineage>
</organism>
<evidence type="ECO:0000256" key="2">
    <source>
        <dbReference type="ARBA" id="ARBA00023315"/>
    </source>
</evidence>
<protein>
    <submittedName>
        <fullName evidence="4">GNAT family acetyltransferase</fullName>
    </submittedName>
</protein>
<evidence type="ECO:0000313" key="4">
    <source>
        <dbReference type="EMBL" id="STX52706.1"/>
    </source>
</evidence>
<dbReference type="InterPro" id="IPR016181">
    <property type="entry name" value="Acyl_CoA_acyltransferase"/>
</dbReference>
<dbReference type="EMBL" id="UGOD01000001">
    <property type="protein sequence ID" value="STX52706.1"/>
    <property type="molecule type" value="Genomic_DNA"/>
</dbReference>
<reference evidence="4 5" key="1">
    <citation type="submission" date="2018-06" db="EMBL/GenBank/DDBJ databases">
        <authorList>
            <consortium name="Pathogen Informatics"/>
            <person name="Doyle S."/>
        </authorList>
    </citation>
    <scope>NUCLEOTIDE SEQUENCE [LARGE SCALE GENOMIC DNA]</scope>
    <source>
        <strain evidence="4 5">NCTC13316</strain>
    </source>
</reference>
<keyword evidence="2" id="KW-0012">Acyltransferase</keyword>
<dbReference type="InterPro" id="IPR000182">
    <property type="entry name" value="GNAT_dom"/>
</dbReference>
<feature type="domain" description="N-acetyltransferase" evidence="3">
    <location>
        <begin position="3"/>
        <end position="144"/>
    </location>
</feature>
<dbReference type="RefSeq" id="WP_115332236.1">
    <property type="nucleotide sequence ID" value="NZ_CAAAHP010000003.1"/>
</dbReference>
<proteinExistence type="predicted"/>